<feature type="transmembrane region" description="Helical" evidence="1">
    <location>
        <begin position="55"/>
        <end position="77"/>
    </location>
</feature>
<protein>
    <submittedName>
        <fullName evidence="2">DUF2905 domain-containing protein</fullName>
    </submittedName>
</protein>
<sequence length="79" mass="8761">MMSGVGKALMLLGTILLVLGGIIWVWGKWSDGEGGLGWLGRLPGDFIIKRDHVTFYFPLATSLILSVVGSVIFYLFFRR</sequence>
<dbReference type="EMBL" id="CP116968">
    <property type="protein sequence ID" value="WNM62033.1"/>
    <property type="molecule type" value="Genomic_DNA"/>
</dbReference>
<keyword evidence="1" id="KW-0812">Transmembrane</keyword>
<evidence type="ECO:0000313" key="3">
    <source>
        <dbReference type="Proteomes" id="UP001302494"/>
    </source>
</evidence>
<dbReference type="PANTHER" id="PTHR36443">
    <property type="entry name" value="BSR5223 PROTEIN"/>
    <property type="match status" value="1"/>
</dbReference>
<name>A0AA96GIF1_9BACT</name>
<dbReference type="InterPro" id="IPR021320">
    <property type="entry name" value="DUF2905"/>
</dbReference>
<dbReference type="RefSeq" id="WP_312744930.1">
    <property type="nucleotide sequence ID" value="NZ_CP116968.1"/>
</dbReference>
<dbReference type="KEGG" id="nneo:PQG83_20180"/>
<proteinExistence type="predicted"/>
<keyword evidence="1" id="KW-1133">Transmembrane helix</keyword>
<evidence type="ECO:0000313" key="2">
    <source>
        <dbReference type="EMBL" id="WNM62033.1"/>
    </source>
</evidence>
<gene>
    <name evidence="2" type="ORF">PQG83_20180</name>
</gene>
<keyword evidence="1" id="KW-0472">Membrane</keyword>
<dbReference type="AlphaFoldDB" id="A0AA96GIF1"/>
<evidence type="ECO:0000256" key="1">
    <source>
        <dbReference type="SAM" id="Phobius"/>
    </source>
</evidence>
<feature type="transmembrane region" description="Helical" evidence="1">
    <location>
        <begin position="9"/>
        <end position="27"/>
    </location>
</feature>
<organism evidence="2 3">
    <name type="scientific">Candidatus Nitrospira neomarina</name>
    <dbReference type="NCBI Taxonomy" id="3020899"/>
    <lineage>
        <taxon>Bacteria</taxon>
        <taxon>Pseudomonadati</taxon>
        <taxon>Nitrospirota</taxon>
        <taxon>Nitrospiria</taxon>
        <taxon>Nitrospirales</taxon>
        <taxon>Nitrospiraceae</taxon>
        <taxon>Nitrospira</taxon>
    </lineage>
</organism>
<accession>A0AA96GIF1</accession>
<keyword evidence="3" id="KW-1185">Reference proteome</keyword>
<reference evidence="2 3" key="1">
    <citation type="submission" date="2023-01" db="EMBL/GenBank/DDBJ databases">
        <title>Cultivation and genomic characterization of new, ubiquitous marine nitrite-oxidizing bacteria from the Nitrospirales.</title>
        <authorList>
            <person name="Mueller A.J."/>
            <person name="Daebeler A."/>
            <person name="Herbold C.W."/>
            <person name="Kirkegaard R.H."/>
            <person name="Daims H."/>
        </authorList>
    </citation>
    <scope>NUCLEOTIDE SEQUENCE [LARGE SCALE GENOMIC DNA]</scope>
    <source>
        <strain evidence="2 3">DK</strain>
    </source>
</reference>
<dbReference type="Proteomes" id="UP001302494">
    <property type="component" value="Chromosome"/>
</dbReference>
<dbReference type="PANTHER" id="PTHR36443:SF1">
    <property type="entry name" value="BSR5223 PROTEIN"/>
    <property type="match status" value="1"/>
</dbReference>
<dbReference type="Pfam" id="PF11146">
    <property type="entry name" value="DUF2905"/>
    <property type="match status" value="1"/>
</dbReference>